<keyword evidence="7 13" id="KW-0863">Zinc-finger</keyword>
<dbReference type="InterPro" id="IPR004181">
    <property type="entry name" value="Znf_MIZ"/>
</dbReference>
<evidence type="ECO:0000259" key="15">
    <source>
        <dbReference type="PROSITE" id="PS51044"/>
    </source>
</evidence>
<evidence type="ECO:0000313" key="16">
    <source>
        <dbReference type="EMBL" id="MBW58617.1"/>
    </source>
</evidence>
<dbReference type="InterPro" id="IPR013083">
    <property type="entry name" value="Znf_RING/FYVE/PHD"/>
</dbReference>
<evidence type="ECO:0000256" key="14">
    <source>
        <dbReference type="SAM" id="MobiDB-lite"/>
    </source>
</evidence>
<evidence type="ECO:0000256" key="9">
    <source>
        <dbReference type="ARBA" id="ARBA00022833"/>
    </source>
</evidence>
<evidence type="ECO:0000256" key="2">
    <source>
        <dbReference type="ARBA" id="ARBA00004718"/>
    </source>
</evidence>
<reference evidence="16" key="1">
    <citation type="submission" date="2018-01" db="EMBL/GenBank/DDBJ databases">
        <title>An insight into the sialome of Amazonian anophelines.</title>
        <authorList>
            <person name="Ribeiro J.M."/>
            <person name="Scarpassa V."/>
            <person name="Calvo E."/>
        </authorList>
    </citation>
    <scope>NUCLEOTIDE SEQUENCE</scope>
    <source>
        <tissue evidence="16">Salivary glands</tissue>
    </source>
</reference>
<comment type="pathway">
    <text evidence="2">Protein modification; protein sumoylation.</text>
</comment>
<evidence type="ECO:0000256" key="11">
    <source>
        <dbReference type="ARBA" id="ARBA00031731"/>
    </source>
</evidence>
<dbReference type="GO" id="GO:0008270">
    <property type="term" value="F:zinc ion binding"/>
    <property type="evidence" value="ECO:0007669"/>
    <property type="project" value="UniProtKB-KW"/>
</dbReference>
<evidence type="ECO:0000256" key="6">
    <source>
        <dbReference type="ARBA" id="ARBA00022723"/>
    </source>
</evidence>
<dbReference type="SUPFAM" id="SSF57850">
    <property type="entry name" value="RING/U-box"/>
    <property type="match status" value="1"/>
</dbReference>
<dbReference type="GO" id="GO:0061665">
    <property type="term" value="F:SUMO ligase activity"/>
    <property type="evidence" value="ECO:0007669"/>
    <property type="project" value="TreeGrafter"/>
</dbReference>
<feature type="compositionally biased region" description="Polar residues" evidence="14">
    <location>
        <begin position="106"/>
        <end position="117"/>
    </location>
</feature>
<protein>
    <recommendedName>
        <fullName evidence="4">E3 SUMO-protein ligase NSE2</fullName>
    </recommendedName>
    <alternativeName>
        <fullName evidence="11">E3 SUMO-protein transferase NSE2</fullName>
    </alternativeName>
    <alternativeName>
        <fullName evidence="12">Non-structural maintenance of chromosomes element 2 homolog</fullName>
    </alternativeName>
</protein>
<dbReference type="Gene3D" id="3.30.40.10">
    <property type="entry name" value="Zinc/RING finger domain, C3HC4 (zinc finger)"/>
    <property type="match status" value="1"/>
</dbReference>
<comment type="similarity">
    <text evidence="3">Belongs to the NSE2 family.</text>
</comment>
<organism evidence="16">
    <name type="scientific">Anopheles marajoara</name>
    <dbReference type="NCBI Taxonomy" id="58244"/>
    <lineage>
        <taxon>Eukaryota</taxon>
        <taxon>Metazoa</taxon>
        <taxon>Ecdysozoa</taxon>
        <taxon>Arthropoda</taxon>
        <taxon>Hexapoda</taxon>
        <taxon>Insecta</taxon>
        <taxon>Pterygota</taxon>
        <taxon>Neoptera</taxon>
        <taxon>Endopterygota</taxon>
        <taxon>Diptera</taxon>
        <taxon>Nematocera</taxon>
        <taxon>Culicoidea</taxon>
        <taxon>Culicidae</taxon>
        <taxon>Anophelinae</taxon>
        <taxon>Anopheles</taxon>
    </lineage>
</organism>
<dbReference type="Pfam" id="PF11789">
    <property type="entry name" value="zf-Nse"/>
    <property type="match status" value="1"/>
</dbReference>
<evidence type="ECO:0000256" key="1">
    <source>
        <dbReference type="ARBA" id="ARBA00004123"/>
    </source>
</evidence>
<keyword evidence="8" id="KW-0833">Ubl conjugation pathway</keyword>
<evidence type="ECO:0000256" key="7">
    <source>
        <dbReference type="ARBA" id="ARBA00022771"/>
    </source>
</evidence>
<keyword evidence="9" id="KW-0862">Zinc</keyword>
<accession>A0A2M4BZV7</accession>
<dbReference type="PANTHER" id="PTHR21330:SF1">
    <property type="entry name" value="E3 SUMO-PROTEIN LIGASE NSE2"/>
    <property type="match status" value="1"/>
</dbReference>
<dbReference type="GO" id="GO:0030915">
    <property type="term" value="C:Smc5-Smc6 complex"/>
    <property type="evidence" value="ECO:0007669"/>
    <property type="project" value="InterPro"/>
</dbReference>
<keyword evidence="5" id="KW-0808">Transferase</keyword>
<dbReference type="PROSITE" id="PS51044">
    <property type="entry name" value="ZF_SP_RING"/>
    <property type="match status" value="1"/>
</dbReference>
<evidence type="ECO:0000256" key="10">
    <source>
        <dbReference type="ARBA" id="ARBA00023242"/>
    </source>
</evidence>
<feature type="region of interest" description="Disordered" evidence="14">
    <location>
        <begin position="101"/>
        <end position="127"/>
    </location>
</feature>
<keyword evidence="10" id="KW-0539">Nucleus</keyword>
<dbReference type="GO" id="GO:0016925">
    <property type="term" value="P:protein sumoylation"/>
    <property type="evidence" value="ECO:0007669"/>
    <property type="project" value="UniProtKB-UniPathway"/>
</dbReference>
<evidence type="ECO:0000256" key="13">
    <source>
        <dbReference type="PROSITE-ProRule" id="PRU00452"/>
    </source>
</evidence>
<proteinExistence type="inferred from homology"/>
<feature type="domain" description="SP-RING-type" evidence="15">
    <location>
        <begin position="118"/>
        <end position="201"/>
    </location>
</feature>
<dbReference type="UniPathway" id="UPA00886"/>
<feature type="compositionally biased region" description="Acidic residues" evidence="14">
    <location>
        <begin position="118"/>
        <end position="127"/>
    </location>
</feature>
<evidence type="ECO:0000256" key="8">
    <source>
        <dbReference type="ARBA" id="ARBA00022786"/>
    </source>
</evidence>
<dbReference type="AlphaFoldDB" id="A0A2M4BZV7"/>
<dbReference type="CDD" id="cd16651">
    <property type="entry name" value="SPL-RING_NSE2"/>
    <property type="match status" value="1"/>
</dbReference>
<dbReference type="GO" id="GO:0000724">
    <property type="term" value="P:double-strand break repair via homologous recombination"/>
    <property type="evidence" value="ECO:0007669"/>
    <property type="project" value="InterPro"/>
</dbReference>
<sequence>MNMFEANMRKVSDSLYNAVRLAAEYGNEETKELKQYTEMVEKLCETESLMNSHTKALAEASREQTIDSFDRRYNAATANKKVQVKGHKRYKDFVQFAKPLLDPASGETSDQQQQQPASDEELIMEDDPSSMIDPILKKPLEVPVRNMVCNHVYEKSSIEQLLKMNANTRCPVVGCVAQGAVSAQHLKLDEQLMRKLRRRRDADR</sequence>
<evidence type="ECO:0000256" key="5">
    <source>
        <dbReference type="ARBA" id="ARBA00022679"/>
    </source>
</evidence>
<keyword evidence="6" id="KW-0479">Metal-binding</keyword>
<dbReference type="EMBL" id="GGFJ01009476">
    <property type="protein sequence ID" value="MBW58617.1"/>
    <property type="molecule type" value="Transcribed_RNA"/>
</dbReference>
<comment type="subcellular location">
    <subcellularLocation>
        <location evidence="1">Nucleus</location>
    </subcellularLocation>
</comment>
<evidence type="ECO:0000256" key="3">
    <source>
        <dbReference type="ARBA" id="ARBA00008212"/>
    </source>
</evidence>
<dbReference type="InterPro" id="IPR026846">
    <property type="entry name" value="Nse2(Mms21)"/>
</dbReference>
<name>A0A2M4BZV7_9DIPT</name>
<dbReference type="PANTHER" id="PTHR21330">
    <property type="entry name" value="E3 SUMO-PROTEIN LIGASE NSE2"/>
    <property type="match status" value="1"/>
</dbReference>
<evidence type="ECO:0000256" key="4">
    <source>
        <dbReference type="ARBA" id="ARBA00020923"/>
    </source>
</evidence>
<dbReference type="GO" id="GO:0005634">
    <property type="term" value="C:nucleus"/>
    <property type="evidence" value="ECO:0007669"/>
    <property type="project" value="UniProtKB-SubCell"/>
</dbReference>
<evidence type="ECO:0000256" key="12">
    <source>
        <dbReference type="ARBA" id="ARBA00032533"/>
    </source>
</evidence>